<keyword evidence="3" id="KW-1185">Reference proteome</keyword>
<name>A0A5B9EGI9_9BACT</name>
<dbReference type="InterPro" id="IPR012349">
    <property type="entry name" value="Split_barrel_FMN-bd"/>
</dbReference>
<dbReference type="RefSeq" id="WP_147648743.1">
    <property type="nucleotide sequence ID" value="NZ_CP042806.1"/>
</dbReference>
<dbReference type="Proteomes" id="UP000321820">
    <property type="component" value="Chromosome"/>
</dbReference>
<protein>
    <submittedName>
        <fullName evidence="2">Pyridoxamine 5'-phosphate oxidase family protein</fullName>
    </submittedName>
</protein>
<feature type="domain" description="Pyridoxamine 5'-phosphate oxidase N-terminal" evidence="1">
    <location>
        <begin position="11"/>
        <end position="134"/>
    </location>
</feature>
<dbReference type="PANTHER" id="PTHR39336:SF1">
    <property type="entry name" value="PYRIDOXAMINE PHOSPHATE OXIDASE FAMILY PROTEIN (AFU_ORTHOLOGUE AFUA_6G11440)"/>
    <property type="match status" value="1"/>
</dbReference>
<reference evidence="2 3" key="1">
    <citation type="submission" date="2019-08" db="EMBL/GenBank/DDBJ databases">
        <title>Complete genome sequence of Terriglobus albidus strain ORNL.</title>
        <authorList>
            <person name="Podar M."/>
        </authorList>
    </citation>
    <scope>NUCLEOTIDE SEQUENCE [LARGE SCALE GENOMIC DNA]</scope>
    <source>
        <strain evidence="2 3">ORNL</strain>
    </source>
</reference>
<evidence type="ECO:0000313" key="2">
    <source>
        <dbReference type="EMBL" id="QEE29551.1"/>
    </source>
</evidence>
<accession>A0A5B9EGI9</accession>
<evidence type="ECO:0000259" key="1">
    <source>
        <dbReference type="Pfam" id="PF01243"/>
    </source>
</evidence>
<evidence type="ECO:0000313" key="3">
    <source>
        <dbReference type="Proteomes" id="UP000321820"/>
    </source>
</evidence>
<dbReference type="OrthoDB" id="115989at2"/>
<gene>
    <name evidence="2" type="ORF">FTW19_17035</name>
</gene>
<dbReference type="Gene3D" id="2.30.110.10">
    <property type="entry name" value="Electron Transport, Fmn-binding Protein, Chain A"/>
    <property type="match status" value="1"/>
</dbReference>
<dbReference type="KEGG" id="talb:FTW19_17035"/>
<dbReference type="EMBL" id="CP042806">
    <property type="protein sequence ID" value="QEE29551.1"/>
    <property type="molecule type" value="Genomic_DNA"/>
</dbReference>
<proteinExistence type="predicted"/>
<sequence>MAKQFSSIEPIHREFIEKQRIFFTASAAAEGHINLSPKDAAALRVIDPQAVFYLDQTGSGNETAAHLLRDGRLTLMFCALDGPPMILRLYGMGRIAKRGSKEYGDLLVAHFAGSERPGARQMIVLRVELVQTSCGYGVPRFEYVEDRATLTRWAESKSETELEEYRRLKNTRSIDGFPTGIDG</sequence>
<dbReference type="InterPro" id="IPR011576">
    <property type="entry name" value="Pyridox_Oxase_N"/>
</dbReference>
<dbReference type="AlphaFoldDB" id="A0A5B9EGI9"/>
<dbReference type="Pfam" id="PF01243">
    <property type="entry name" value="PNPOx_N"/>
    <property type="match status" value="1"/>
</dbReference>
<dbReference type="SUPFAM" id="SSF50475">
    <property type="entry name" value="FMN-binding split barrel"/>
    <property type="match status" value="1"/>
</dbReference>
<dbReference type="PANTHER" id="PTHR39336">
    <property type="entry name" value="PYRIDOXAMINE PHOSPHATE OXIDASE FAMILY PROTEIN (AFU_ORTHOLOGUE AFUA_6G11440)"/>
    <property type="match status" value="1"/>
</dbReference>
<organism evidence="2 3">
    <name type="scientific">Terriglobus albidus</name>
    <dbReference type="NCBI Taxonomy" id="1592106"/>
    <lineage>
        <taxon>Bacteria</taxon>
        <taxon>Pseudomonadati</taxon>
        <taxon>Acidobacteriota</taxon>
        <taxon>Terriglobia</taxon>
        <taxon>Terriglobales</taxon>
        <taxon>Acidobacteriaceae</taxon>
        <taxon>Terriglobus</taxon>
    </lineage>
</organism>